<comment type="caution">
    <text evidence="1">The sequence shown here is derived from an EMBL/GenBank/DDBJ whole genome shotgun (WGS) entry which is preliminary data.</text>
</comment>
<dbReference type="SUPFAM" id="SSF53807">
    <property type="entry name" value="Helical backbone' metal receptor"/>
    <property type="match status" value="1"/>
</dbReference>
<evidence type="ECO:0000313" key="1">
    <source>
        <dbReference type="EMBL" id="HBT48867.1"/>
    </source>
</evidence>
<dbReference type="AlphaFoldDB" id="A0A357VLR6"/>
<name>A0A357VLR6_9THEO</name>
<organism evidence="1 2">
    <name type="scientific">Caldanaerobacter subterraneus</name>
    <dbReference type="NCBI Taxonomy" id="911092"/>
    <lineage>
        <taxon>Bacteria</taxon>
        <taxon>Bacillati</taxon>
        <taxon>Bacillota</taxon>
        <taxon>Clostridia</taxon>
        <taxon>Thermoanaerobacterales</taxon>
        <taxon>Thermoanaerobacteraceae</taxon>
        <taxon>Caldanaerobacter</taxon>
    </lineage>
</organism>
<accession>A0A357VLR6</accession>
<protein>
    <submittedName>
        <fullName evidence="1">Zinc ABC transporter substrate-binding protein</fullName>
    </submittedName>
</protein>
<feature type="non-terminal residue" evidence="1">
    <location>
        <position position="72"/>
    </location>
</feature>
<dbReference type="PROSITE" id="PS51257">
    <property type="entry name" value="PROKAR_LIPOPROTEIN"/>
    <property type="match status" value="1"/>
</dbReference>
<evidence type="ECO:0000313" key="2">
    <source>
        <dbReference type="Proteomes" id="UP000264445"/>
    </source>
</evidence>
<sequence>MQVKSKLRNGGFQIMKKLVMALVLASMIFTLVSCSTTANSSKPLVYASFYPIYDLTLKIAGDKLEVKTIIPP</sequence>
<gene>
    <name evidence="1" type="ORF">DEA61_03225</name>
</gene>
<dbReference type="Proteomes" id="UP000264445">
    <property type="component" value="Unassembled WGS sequence"/>
</dbReference>
<dbReference type="Gene3D" id="3.40.50.1980">
    <property type="entry name" value="Nitrogenase molybdenum iron protein domain"/>
    <property type="match status" value="1"/>
</dbReference>
<dbReference type="EMBL" id="DOLB01000056">
    <property type="protein sequence ID" value="HBT48867.1"/>
    <property type="molecule type" value="Genomic_DNA"/>
</dbReference>
<proteinExistence type="predicted"/>
<reference evidence="1 2" key="1">
    <citation type="journal article" date="2018" name="Nat. Biotechnol.">
        <title>A standardized bacterial taxonomy based on genome phylogeny substantially revises the tree of life.</title>
        <authorList>
            <person name="Parks D.H."/>
            <person name="Chuvochina M."/>
            <person name="Waite D.W."/>
            <person name="Rinke C."/>
            <person name="Skarshewski A."/>
            <person name="Chaumeil P.A."/>
            <person name="Hugenholtz P."/>
        </authorList>
    </citation>
    <scope>NUCLEOTIDE SEQUENCE [LARGE SCALE GENOMIC DNA]</scope>
    <source>
        <strain evidence="1">UBA12544</strain>
    </source>
</reference>